<dbReference type="PIRSF" id="PIRSF003230">
    <property type="entry name" value="YbgC"/>
    <property type="match status" value="1"/>
</dbReference>
<dbReference type="Gene3D" id="3.10.129.10">
    <property type="entry name" value="Hotdog Thioesterase"/>
    <property type="match status" value="1"/>
</dbReference>
<organism evidence="3 4">
    <name type="scientific">Tepidimonas fonticaldi</name>
    <dbReference type="NCBI Taxonomy" id="1101373"/>
    <lineage>
        <taxon>Bacteria</taxon>
        <taxon>Pseudomonadati</taxon>
        <taxon>Pseudomonadota</taxon>
        <taxon>Betaproteobacteria</taxon>
        <taxon>Burkholderiales</taxon>
        <taxon>Tepidimonas</taxon>
    </lineage>
</organism>
<dbReference type="AlphaFoldDB" id="A0A554XH22"/>
<accession>A0A554XH22</accession>
<comment type="similarity">
    <text evidence="1">Belongs to the 4-hydroxybenzoyl-CoA thioesterase family.</text>
</comment>
<dbReference type="SUPFAM" id="SSF54637">
    <property type="entry name" value="Thioesterase/thiol ester dehydrase-isomerase"/>
    <property type="match status" value="1"/>
</dbReference>
<evidence type="ECO:0000313" key="3">
    <source>
        <dbReference type="EMBL" id="TSE35112.1"/>
    </source>
</evidence>
<dbReference type="NCBIfam" id="TIGR02799">
    <property type="entry name" value="thio_ybgC"/>
    <property type="match status" value="1"/>
</dbReference>
<gene>
    <name evidence="3" type="primary">ybgC</name>
    <name evidence="3" type="ORF">Tfont_02428</name>
</gene>
<dbReference type="PANTHER" id="PTHR31793">
    <property type="entry name" value="4-HYDROXYBENZOYL-COA THIOESTERASE FAMILY MEMBER"/>
    <property type="match status" value="1"/>
</dbReference>
<comment type="caution">
    <text evidence="3">The sequence shown here is derived from an EMBL/GenBank/DDBJ whole genome shotgun (WGS) entry which is preliminary data.</text>
</comment>
<dbReference type="GO" id="GO:0047617">
    <property type="term" value="F:fatty acyl-CoA hydrolase activity"/>
    <property type="evidence" value="ECO:0007669"/>
    <property type="project" value="TreeGrafter"/>
</dbReference>
<dbReference type="PANTHER" id="PTHR31793:SF37">
    <property type="entry name" value="ACYL-COA THIOESTER HYDROLASE YBGC"/>
    <property type="match status" value="1"/>
</dbReference>
<evidence type="ECO:0000256" key="2">
    <source>
        <dbReference type="ARBA" id="ARBA00022801"/>
    </source>
</evidence>
<dbReference type="Proteomes" id="UP000316388">
    <property type="component" value="Unassembled WGS sequence"/>
</dbReference>
<dbReference type="CDD" id="cd00586">
    <property type="entry name" value="4HBT"/>
    <property type="match status" value="1"/>
</dbReference>
<name>A0A554XH22_9BURK</name>
<dbReference type="EC" id="3.1.2.-" evidence="3"/>
<evidence type="ECO:0000256" key="1">
    <source>
        <dbReference type="ARBA" id="ARBA00005953"/>
    </source>
</evidence>
<dbReference type="EMBL" id="VJOO01000031">
    <property type="protein sequence ID" value="TSE35112.1"/>
    <property type="molecule type" value="Genomic_DNA"/>
</dbReference>
<dbReference type="InterPro" id="IPR029069">
    <property type="entry name" value="HotDog_dom_sf"/>
</dbReference>
<dbReference type="InterPro" id="IPR006684">
    <property type="entry name" value="YbgC/YbaW"/>
</dbReference>
<dbReference type="Pfam" id="PF13279">
    <property type="entry name" value="4HBT_2"/>
    <property type="match status" value="1"/>
</dbReference>
<dbReference type="FunFam" id="3.10.129.10:FF:000004">
    <property type="entry name" value="Tol-pal system-associated acyl-CoA thioesterase"/>
    <property type="match status" value="1"/>
</dbReference>
<dbReference type="InterPro" id="IPR014166">
    <property type="entry name" value="Tol-Pal_acyl-CoA_thioesterase"/>
</dbReference>
<keyword evidence="2 3" id="KW-0378">Hydrolase</keyword>
<dbReference type="NCBIfam" id="TIGR00051">
    <property type="entry name" value="YbgC/FadM family acyl-CoA thioesterase"/>
    <property type="match status" value="1"/>
</dbReference>
<sequence length="163" mass="18178">MTPPAAAEAMDATPVHAWPIRVYWEDTDAGGIVYYANYLKFFERARTEWLRGLGLGQQALRERTGGMFVVSAAEARYLRPARLDDRLEIRTRIRELGRASLTLQQQAWRTDPAPTLLCEGTVRIGWVEAEAMRPGRLPAEVTAALAPAWASSRQAASDKDFCA</sequence>
<dbReference type="InterPro" id="IPR050563">
    <property type="entry name" value="4-hydroxybenzoyl-CoA_TE"/>
</dbReference>
<reference evidence="3 4" key="1">
    <citation type="submission" date="2019-07" db="EMBL/GenBank/DDBJ databases">
        <title>Tepidimonas fonticaldi AT-A2 draft genome.</title>
        <authorList>
            <person name="Da Costa M.S."/>
            <person name="Froufe H.J.C."/>
            <person name="Egas C."/>
            <person name="Albuquerque L."/>
        </authorList>
    </citation>
    <scope>NUCLEOTIDE SEQUENCE [LARGE SCALE GENOMIC DNA]</scope>
    <source>
        <strain evidence="3 4">AT-A2</strain>
    </source>
</reference>
<protein>
    <submittedName>
        <fullName evidence="3">Acyl-CoA thioesterase YbgC</fullName>
        <ecNumber evidence="3">3.1.2.-</ecNumber>
    </submittedName>
</protein>
<proteinExistence type="inferred from homology"/>
<evidence type="ECO:0000313" key="4">
    <source>
        <dbReference type="Proteomes" id="UP000316388"/>
    </source>
</evidence>